<comment type="caution">
    <text evidence="1">The sequence shown here is derived from an EMBL/GenBank/DDBJ whole genome shotgun (WGS) entry which is preliminary data.</text>
</comment>
<proteinExistence type="predicted"/>
<sequence>ALSFYPLLHSNRFLHSLSRSVQSNIEVREWANLLAELAVRTRASENKNLNTPWSNSSLEELAECSRYFASASQFEQSRIAILTAVQQSDYPDHYVQSRQALGALALLRPFLKQRILALHADERRWFLEEESFTHSNSYKIDVVQNSETTSRVVDWMQAAYTNNELSLPLLRESQLDALFVEHAPSLQVEYEEDNDRIGTPERKGDQVRIITSSPAAYTLPSMTRFEGRNLLQLNYVYWFPERRPNTLIDLYSGNVDSIIWRVTLDEDGQVLLYDSIHSCGCYHKFFIASDSLGVRERPDSKEPANIFRLNSTAIPEDLVLSITANEHYIVGVDSKSLNAQPEPLFYDLRPYDSLYNLESSGGNTSLFDDKGLIVGTERLERFTLWSTGILSVGAMRQWGSHATGFIDNQHFDDADLLHKYFETVP</sequence>
<evidence type="ECO:0000313" key="2">
    <source>
        <dbReference type="Proteomes" id="UP000218767"/>
    </source>
</evidence>
<dbReference type="AlphaFoldDB" id="A0A2A4WTN3"/>
<gene>
    <name evidence="1" type="ORF">COB20_16110</name>
</gene>
<reference evidence="2" key="1">
    <citation type="submission" date="2017-08" db="EMBL/GenBank/DDBJ databases">
        <title>A dynamic microbial community with high functional redundancy inhabits the cold, oxic subseafloor aquifer.</title>
        <authorList>
            <person name="Tully B.J."/>
            <person name="Wheat C.G."/>
            <person name="Glazer B.T."/>
            <person name="Huber J.A."/>
        </authorList>
    </citation>
    <scope>NUCLEOTIDE SEQUENCE [LARGE SCALE GENOMIC DNA]</scope>
</reference>
<accession>A0A2A4WTN3</accession>
<feature type="non-terminal residue" evidence="1">
    <location>
        <position position="1"/>
    </location>
</feature>
<dbReference type="EMBL" id="NVUL01000121">
    <property type="protein sequence ID" value="PCI73574.1"/>
    <property type="molecule type" value="Genomic_DNA"/>
</dbReference>
<name>A0A2A4WTN3_9GAMM</name>
<organism evidence="1 2">
    <name type="scientific">SAR86 cluster bacterium</name>
    <dbReference type="NCBI Taxonomy" id="2030880"/>
    <lineage>
        <taxon>Bacteria</taxon>
        <taxon>Pseudomonadati</taxon>
        <taxon>Pseudomonadota</taxon>
        <taxon>Gammaproteobacteria</taxon>
        <taxon>SAR86 cluster</taxon>
    </lineage>
</organism>
<dbReference type="Proteomes" id="UP000218767">
    <property type="component" value="Unassembled WGS sequence"/>
</dbReference>
<evidence type="ECO:0000313" key="1">
    <source>
        <dbReference type="EMBL" id="PCI73574.1"/>
    </source>
</evidence>
<protein>
    <submittedName>
        <fullName evidence="1">Uncharacterized protein</fullName>
    </submittedName>
</protein>